<evidence type="ECO:0000313" key="2">
    <source>
        <dbReference type="EMBL" id="NIZ69737.1"/>
    </source>
</evidence>
<dbReference type="RefSeq" id="WP_167695820.1">
    <property type="nucleotide sequence ID" value="NZ_CP118181.1"/>
</dbReference>
<dbReference type="EMBL" id="JAATLM010000001">
    <property type="protein sequence ID" value="NIZ69737.1"/>
    <property type="molecule type" value="Genomic_DNA"/>
</dbReference>
<name>A0A968GIL4_9SPIO</name>
<evidence type="ECO:0000313" key="3">
    <source>
        <dbReference type="Proteomes" id="UP000778951"/>
    </source>
</evidence>
<reference evidence="2" key="1">
    <citation type="submission" date="2020-03" db="EMBL/GenBank/DDBJ databases">
        <title>Spirochaetal bacteria isolated from arthropods constitute a novel genus Entomospira genus novum within the order Spirochaetales.</title>
        <authorList>
            <person name="Grana-Miraglia L."/>
            <person name="Sikutova S."/>
            <person name="Fingerle V."/>
            <person name="Sing A."/>
            <person name="Castillo-Ramirez S."/>
            <person name="Margos G."/>
            <person name="Rudolf I."/>
        </authorList>
    </citation>
    <scope>NUCLEOTIDE SEQUENCE</scope>
    <source>
        <strain evidence="2">BR149</strain>
    </source>
</reference>
<keyword evidence="1" id="KW-0732">Signal</keyword>
<accession>A0A968GIL4</accession>
<feature type="chain" id="PRO_5037586854" description="Lipoprotein" evidence="1">
    <location>
        <begin position="30"/>
        <end position="239"/>
    </location>
</feature>
<keyword evidence="3" id="KW-1185">Reference proteome</keyword>
<feature type="signal peptide" evidence="1">
    <location>
        <begin position="1"/>
        <end position="29"/>
    </location>
</feature>
<evidence type="ECO:0008006" key="4">
    <source>
        <dbReference type="Google" id="ProtNLM"/>
    </source>
</evidence>
<organism evidence="2 3">
    <name type="scientific">Entomospira culicis</name>
    <dbReference type="NCBI Taxonomy" id="2719989"/>
    <lineage>
        <taxon>Bacteria</taxon>
        <taxon>Pseudomonadati</taxon>
        <taxon>Spirochaetota</taxon>
        <taxon>Spirochaetia</taxon>
        <taxon>Spirochaetales</taxon>
        <taxon>Spirochaetaceae</taxon>
        <taxon>Entomospira</taxon>
    </lineage>
</organism>
<dbReference type="PROSITE" id="PS51257">
    <property type="entry name" value="PROKAR_LIPOPROTEIN"/>
    <property type="match status" value="1"/>
</dbReference>
<comment type="caution">
    <text evidence="2">The sequence shown here is derived from an EMBL/GenBank/DDBJ whole genome shotgun (WGS) entry which is preliminary data.</text>
</comment>
<dbReference type="AlphaFoldDB" id="A0A968GIL4"/>
<protein>
    <recommendedName>
        <fullName evidence="4">Lipoprotein</fullName>
    </recommendedName>
</protein>
<evidence type="ECO:0000256" key="1">
    <source>
        <dbReference type="SAM" id="SignalP"/>
    </source>
</evidence>
<gene>
    <name evidence="2" type="ORF">HCT48_05870</name>
</gene>
<dbReference type="Proteomes" id="UP000778951">
    <property type="component" value="Unassembled WGS sequence"/>
</dbReference>
<proteinExistence type="predicted"/>
<sequence length="239" mass="26961">MKNRFLRPLIALVSMSLFIVSCNSGNPPADPYPWPDDDDLNVKPPVEQPDPYPTPEVIVGADSVTMTIAPIEGTNRIEVRAIVVTKAANQELLNTLPEGIYSKSNFDGKYQDFIREVFEPQKWASYITIKEDYSSGMNRYPDGMIKLDLSFRIPELTTPAGVQTYSHSTHSLFGMLSFWETADVDKAPYATKTFITRNGKNVEYYITWMVFGFADAKNQVSITHLSDPIRDKTIYTNLA</sequence>